<feature type="compositionally biased region" description="Basic and acidic residues" evidence="1">
    <location>
        <begin position="315"/>
        <end position="326"/>
    </location>
</feature>
<feature type="region of interest" description="Disordered" evidence="1">
    <location>
        <begin position="312"/>
        <end position="332"/>
    </location>
</feature>
<dbReference type="PROSITE" id="PS51714">
    <property type="entry name" value="G_BMS1"/>
    <property type="match status" value="1"/>
</dbReference>
<dbReference type="PANTHER" id="PTHR12858">
    <property type="entry name" value="RIBOSOME BIOGENESIS PROTEIN"/>
    <property type="match status" value="1"/>
</dbReference>
<dbReference type="PANTHER" id="PTHR12858:SF1">
    <property type="entry name" value="PRE-RRNA-PROCESSING PROTEIN TSR1 HOMOLOG"/>
    <property type="match status" value="1"/>
</dbReference>
<dbReference type="Pfam" id="PF08142">
    <property type="entry name" value="AARP2CN"/>
    <property type="match status" value="1"/>
</dbReference>
<keyword evidence="4" id="KW-1185">Reference proteome</keyword>
<dbReference type="GO" id="GO:0000462">
    <property type="term" value="P:maturation of SSU-rRNA from tricistronic rRNA transcript (SSU-rRNA, 5.8S rRNA, LSU-rRNA)"/>
    <property type="evidence" value="ECO:0007669"/>
    <property type="project" value="TreeGrafter"/>
</dbReference>
<sequence length="410" mass="45802">MAGGGHRSTLKQKNKSHNHGKHRSKRNLKREAHGKVNVKQLTKEKKIKDFLRQEALKKRVEGRDGALNDRRGAASTPPRLVLLISLHASVDTVAAVELLKEADLSSDVNTSEQLNIHVSAGKLKKRICITNPEYGNLQAMLDAAKVADIFLFLVGESGMDRYGKHCLASVIGQGVPAHMFVSQGLANLSKKRLTDAKKKIDKQIDKSFPGEKARTLDSWQDAQVLWRQITNLAEKPIHFRDGRPYLLSEKIEFEANPAVDPESLENPELGTLKLSGYLRGHELNVNQLVHLPGWGDFQMAQIDQMDDPYPLVVKGNKDRRQKKDGLTDDQEMEEATSRAFRLAIATNPESLQSEVVPDEMDQEQTWPTAEELGENKPEKVKALKGVSDYQSNWILDLDDGDNARSSLDLA</sequence>
<dbReference type="AlphaFoldDB" id="A0AAE1E0Z4"/>
<name>A0AAE1E0Z4_9GAST</name>
<dbReference type="GO" id="GO:0030688">
    <property type="term" value="C:preribosome, small subunit precursor"/>
    <property type="evidence" value="ECO:0007669"/>
    <property type="project" value="TreeGrafter"/>
</dbReference>
<organism evidence="3 4">
    <name type="scientific">Elysia crispata</name>
    <name type="common">lettuce slug</name>
    <dbReference type="NCBI Taxonomy" id="231223"/>
    <lineage>
        <taxon>Eukaryota</taxon>
        <taxon>Metazoa</taxon>
        <taxon>Spiralia</taxon>
        <taxon>Lophotrochozoa</taxon>
        <taxon>Mollusca</taxon>
        <taxon>Gastropoda</taxon>
        <taxon>Heterobranchia</taxon>
        <taxon>Euthyneura</taxon>
        <taxon>Panpulmonata</taxon>
        <taxon>Sacoglossa</taxon>
        <taxon>Placobranchoidea</taxon>
        <taxon>Plakobranchidae</taxon>
        <taxon>Elysia</taxon>
    </lineage>
</organism>
<dbReference type="GO" id="GO:0005634">
    <property type="term" value="C:nucleus"/>
    <property type="evidence" value="ECO:0007669"/>
    <property type="project" value="InterPro"/>
</dbReference>
<evidence type="ECO:0000256" key="1">
    <source>
        <dbReference type="SAM" id="MobiDB-lite"/>
    </source>
</evidence>
<dbReference type="EMBL" id="JAWDGP010001550">
    <property type="protein sequence ID" value="KAK3790306.1"/>
    <property type="molecule type" value="Genomic_DNA"/>
</dbReference>
<comment type="caution">
    <text evidence="3">The sequence shown here is derived from an EMBL/GenBank/DDBJ whole genome shotgun (WGS) entry which is preliminary data.</text>
</comment>
<evidence type="ECO:0000313" key="4">
    <source>
        <dbReference type="Proteomes" id="UP001283361"/>
    </source>
</evidence>
<dbReference type="GO" id="GO:0003924">
    <property type="term" value="F:GTPase activity"/>
    <property type="evidence" value="ECO:0007669"/>
    <property type="project" value="TreeGrafter"/>
</dbReference>
<accession>A0AAE1E0Z4</accession>
<dbReference type="InterPro" id="IPR039761">
    <property type="entry name" value="Bms1/Tsr1"/>
</dbReference>
<evidence type="ECO:0000259" key="2">
    <source>
        <dbReference type="PROSITE" id="PS51714"/>
    </source>
</evidence>
<reference evidence="3" key="1">
    <citation type="journal article" date="2023" name="G3 (Bethesda)">
        <title>A reference genome for the long-term kleptoplast-retaining sea slug Elysia crispata morphotype clarki.</title>
        <authorList>
            <person name="Eastman K.E."/>
            <person name="Pendleton A.L."/>
            <person name="Shaikh M.A."/>
            <person name="Suttiyut T."/>
            <person name="Ogas R."/>
            <person name="Tomko P."/>
            <person name="Gavelis G."/>
            <person name="Widhalm J.R."/>
            <person name="Wisecaver J.H."/>
        </authorList>
    </citation>
    <scope>NUCLEOTIDE SEQUENCE</scope>
    <source>
        <strain evidence="3">ECLA1</strain>
    </source>
</reference>
<dbReference type="Pfam" id="PF22298">
    <property type="entry name" value="Tsr1_G-like"/>
    <property type="match status" value="1"/>
</dbReference>
<feature type="domain" description="Bms1-type G" evidence="2">
    <location>
        <begin position="77"/>
        <end position="235"/>
    </location>
</feature>
<dbReference type="GO" id="GO:0000479">
    <property type="term" value="P:endonucleolytic cleavage of tricistronic rRNA transcript (SSU-rRNA, 5.8S rRNA, LSU-rRNA)"/>
    <property type="evidence" value="ECO:0007669"/>
    <property type="project" value="TreeGrafter"/>
</dbReference>
<protein>
    <recommendedName>
        <fullName evidence="2">Bms1-type G domain-containing protein</fullName>
    </recommendedName>
</protein>
<dbReference type="SMART" id="SM00785">
    <property type="entry name" value="AARP2CN"/>
    <property type="match status" value="1"/>
</dbReference>
<dbReference type="Proteomes" id="UP001283361">
    <property type="component" value="Unassembled WGS sequence"/>
</dbReference>
<dbReference type="InterPro" id="IPR012948">
    <property type="entry name" value="AARP2CN"/>
</dbReference>
<gene>
    <name evidence="3" type="ORF">RRG08_034866</name>
</gene>
<proteinExistence type="predicted"/>
<feature type="region of interest" description="Disordered" evidence="1">
    <location>
        <begin position="349"/>
        <end position="378"/>
    </location>
</feature>
<dbReference type="InterPro" id="IPR030387">
    <property type="entry name" value="G_Bms1/Tsr1_dom"/>
</dbReference>
<feature type="region of interest" description="Disordered" evidence="1">
    <location>
        <begin position="1"/>
        <end position="38"/>
    </location>
</feature>
<dbReference type="GO" id="GO:0034511">
    <property type="term" value="F:U3 snoRNA binding"/>
    <property type="evidence" value="ECO:0007669"/>
    <property type="project" value="TreeGrafter"/>
</dbReference>
<evidence type="ECO:0000313" key="3">
    <source>
        <dbReference type="EMBL" id="KAK3790306.1"/>
    </source>
</evidence>
<feature type="compositionally biased region" description="Basic residues" evidence="1">
    <location>
        <begin position="8"/>
        <end position="28"/>
    </location>
</feature>
<dbReference type="GO" id="GO:0005525">
    <property type="term" value="F:GTP binding"/>
    <property type="evidence" value="ECO:0007669"/>
    <property type="project" value="TreeGrafter"/>
</dbReference>